<evidence type="ECO:0000313" key="4">
    <source>
        <dbReference type="Proteomes" id="UP000054007"/>
    </source>
</evidence>
<feature type="transmembrane region" description="Helical" evidence="2">
    <location>
        <begin position="48"/>
        <end position="67"/>
    </location>
</feature>
<evidence type="ECO:0000313" key="3">
    <source>
        <dbReference type="EMBL" id="KIY67358.1"/>
    </source>
</evidence>
<dbReference type="Proteomes" id="UP000054007">
    <property type="component" value="Unassembled WGS sequence"/>
</dbReference>
<evidence type="ECO:0000256" key="2">
    <source>
        <dbReference type="SAM" id="Phobius"/>
    </source>
</evidence>
<keyword evidence="2" id="KW-0472">Membrane</keyword>
<evidence type="ECO:0000256" key="1">
    <source>
        <dbReference type="SAM" id="MobiDB-lite"/>
    </source>
</evidence>
<keyword evidence="2" id="KW-1133">Transmembrane helix</keyword>
<keyword evidence="4" id="KW-1185">Reference proteome</keyword>
<organism evidence="3 4">
    <name type="scientific">Cylindrobasidium torrendii FP15055 ss-10</name>
    <dbReference type="NCBI Taxonomy" id="1314674"/>
    <lineage>
        <taxon>Eukaryota</taxon>
        <taxon>Fungi</taxon>
        <taxon>Dikarya</taxon>
        <taxon>Basidiomycota</taxon>
        <taxon>Agaricomycotina</taxon>
        <taxon>Agaricomycetes</taxon>
        <taxon>Agaricomycetidae</taxon>
        <taxon>Agaricales</taxon>
        <taxon>Marasmiineae</taxon>
        <taxon>Physalacriaceae</taxon>
        <taxon>Cylindrobasidium</taxon>
    </lineage>
</organism>
<proteinExistence type="predicted"/>
<gene>
    <name evidence="3" type="ORF">CYLTODRAFT_454545</name>
</gene>
<dbReference type="AlphaFoldDB" id="A0A0D7B9Y7"/>
<protein>
    <submittedName>
        <fullName evidence="3">Uncharacterized protein</fullName>
    </submittedName>
</protein>
<reference evidence="3 4" key="1">
    <citation type="journal article" date="2015" name="Fungal Genet. Biol.">
        <title>Evolution of novel wood decay mechanisms in Agaricales revealed by the genome sequences of Fistulina hepatica and Cylindrobasidium torrendii.</title>
        <authorList>
            <person name="Floudas D."/>
            <person name="Held B.W."/>
            <person name="Riley R."/>
            <person name="Nagy L.G."/>
            <person name="Koehler G."/>
            <person name="Ransdell A.S."/>
            <person name="Younus H."/>
            <person name="Chow J."/>
            <person name="Chiniquy J."/>
            <person name="Lipzen A."/>
            <person name="Tritt A."/>
            <person name="Sun H."/>
            <person name="Haridas S."/>
            <person name="LaButti K."/>
            <person name="Ohm R.A."/>
            <person name="Kues U."/>
            <person name="Blanchette R.A."/>
            <person name="Grigoriev I.V."/>
            <person name="Minto R.E."/>
            <person name="Hibbett D.S."/>
        </authorList>
    </citation>
    <scope>NUCLEOTIDE SEQUENCE [LARGE SCALE GENOMIC DNA]</scope>
    <source>
        <strain evidence="3 4">FP15055 ss-10</strain>
    </source>
</reference>
<sequence length="177" mass="20219">MERLRRRNPFQYQPDDTADSEKRILDEQEQEDTISRLRAQNAESDRQALLILKLVLALSAIGHLIMLLRTSNILLFLPQLVHVNMYLIITQNTNAQSWTFTYTAAFLAPTLAFFHFGGSLASVDPSIPDPIDHDIAWWAHLVTPMLVWLIRNSMDGIHKSTESIETLESMKYRALGA</sequence>
<keyword evidence="2" id="KW-0812">Transmembrane</keyword>
<name>A0A0D7B9Y7_9AGAR</name>
<feature type="region of interest" description="Disordered" evidence="1">
    <location>
        <begin position="1"/>
        <end position="21"/>
    </location>
</feature>
<feature type="transmembrane region" description="Helical" evidence="2">
    <location>
        <begin position="135"/>
        <end position="151"/>
    </location>
</feature>
<accession>A0A0D7B9Y7</accession>
<feature type="transmembrane region" description="Helical" evidence="2">
    <location>
        <begin position="101"/>
        <end position="123"/>
    </location>
</feature>
<dbReference type="EMBL" id="KN880528">
    <property type="protein sequence ID" value="KIY67358.1"/>
    <property type="molecule type" value="Genomic_DNA"/>
</dbReference>
<dbReference type="OrthoDB" id="3358048at2759"/>